<dbReference type="PANTHER" id="PTHR33452">
    <property type="entry name" value="OXIDOREDUCTASE CATD-RELATED"/>
    <property type="match status" value="1"/>
</dbReference>
<name>A0A5J5FYF0_9GAMM</name>
<keyword evidence="5 7" id="KW-1133">Transmembrane helix</keyword>
<dbReference type="Proteomes" id="UP000335415">
    <property type="component" value="Unassembled WGS sequence"/>
</dbReference>
<evidence type="ECO:0000256" key="6">
    <source>
        <dbReference type="ARBA" id="ARBA00023136"/>
    </source>
</evidence>
<sequence>MLNQINRLLDKPDLGKLILRLSFALMMLLHGWHKLHGGIDFIQGMLVQHGLPAFVGYGVFVGEIVAPVLMILGILTRLSALVFSLTMLSAWLLMGPGSALTLTQVGAWGVENMAVFFFAGIAIALLGSGRYSVVGHSAWR</sequence>
<evidence type="ECO:0000313" key="9">
    <source>
        <dbReference type="Proteomes" id="UP000335415"/>
    </source>
</evidence>
<dbReference type="OrthoDB" id="280866at2"/>
<feature type="transmembrane region" description="Helical" evidence="7">
    <location>
        <begin position="17"/>
        <end position="33"/>
    </location>
</feature>
<dbReference type="InterPro" id="IPR051907">
    <property type="entry name" value="DoxX-like_oxidoreductase"/>
</dbReference>
<dbReference type="InterPro" id="IPR032808">
    <property type="entry name" value="DoxX"/>
</dbReference>
<keyword evidence="4 7" id="KW-0812">Transmembrane</keyword>
<comment type="caution">
    <text evidence="8">The sequence shown here is derived from an EMBL/GenBank/DDBJ whole genome shotgun (WGS) entry which is preliminary data.</text>
</comment>
<feature type="transmembrane region" description="Helical" evidence="7">
    <location>
        <begin position="53"/>
        <end position="75"/>
    </location>
</feature>
<evidence type="ECO:0000256" key="4">
    <source>
        <dbReference type="ARBA" id="ARBA00022692"/>
    </source>
</evidence>
<proteinExistence type="inferred from homology"/>
<evidence type="ECO:0000256" key="1">
    <source>
        <dbReference type="ARBA" id="ARBA00004651"/>
    </source>
</evidence>
<dbReference type="AlphaFoldDB" id="A0A5J5FYF0"/>
<dbReference type="RefSeq" id="WP_150435716.1">
    <property type="nucleotide sequence ID" value="NZ_VYKJ01000007.1"/>
</dbReference>
<evidence type="ECO:0000256" key="3">
    <source>
        <dbReference type="ARBA" id="ARBA00022475"/>
    </source>
</evidence>
<comment type="subcellular location">
    <subcellularLocation>
        <location evidence="1">Cell membrane</location>
        <topology evidence="1">Multi-pass membrane protein</topology>
    </subcellularLocation>
</comment>
<feature type="transmembrane region" description="Helical" evidence="7">
    <location>
        <begin position="114"/>
        <end position="133"/>
    </location>
</feature>
<keyword evidence="3" id="KW-1003">Cell membrane</keyword>
<evidence type="ECO:0000256" key="2">
    <source>
        <dbReference type="ARBA" id="ARBA00006679"/>
    </source>
</evidence>
<dbReference type="EMBL" id="VYKJ01000007">
    <property type="protein sequence ID" value="KAA8998917.1"/>
    <property type="molecule type" value="Genomic_DNA"/>
</dbReference>
<dbReference type="GO" id="GO:0005886">
    <property type="term" value="C:plasma membrane"/>
    <property type="evidence" value="ECO:0007669"/>
    <property type="project" value="UniProtKB-SubCell"/>
</dbReference>
<gene>
    <name evidence="8" type="ORF">FJU30_14625</name>
</gene>
<accession>A0A5J5FYF0</accession>
<organism evidence="8 9">
    <name type="scientific">Affinibrenneria salicis</name>
    <dbReference type="NCBI Taxonomy" id="2590031"/>
    <lineage>
        <taxon>Bacteria</taxon>
        <taxon>Pseudomonadati</taxon>
        <taxon>Pseudomonadota</taxon>
        <taxon>Gammaproteobacteria</taxon>
        <taxon>Enterobacterales</taxon>
        <taxon>Pectobacteriaceae</taxon>
        <taxon>Affinibrenneria</taxon>
    </lineage>
</organism>
<reference evidence="8 9" key="1">
    <citation type="submission" date="2019-09" db="EMBL/GenBank/DDBJ databases">
        <authorList>
            <person name="Li Y."/>
        </authorList>
    </citation>
    <scope>NUCLEOTIDE SEQUENCE [LARGE SCALE GENOMIC DNA]</scope>
    <source>
        <strain evidence="8 9">L3-3HA</strain>
    </source>
</reference>
<comment type="similarity">
    <text evidence="2">Belongs to the DoxX family.</text>
</comment>
<evidence type="ECO:0000256" key="5">
    <source>
        <dbReference type="ARBA" id="ARBA00022989"/>
    </source>
</evidence>
<keyword evidence="6 7" id="KW-0472">Membrane</keyword>
<keyword evidence="9" id="KW-1185">Reference proteome</keyword>
<dbReference type="Pfam" id="PF07681">
    <property type="entry name" value="DoxX"/>
    <property type="match status" value="1"/>
</dbReference>
<dbReference type="PANTHER" id="PTHR33452:SF1">
    <property type="entry name" value="INNER MEMBRANE PROTEIN YPHA-RELATED"/>
    <property type="match status" value="1"/>
</dbReference>
<protein>
    <submittedName>
        <fullName evidence="8">DoxX family protein</fullName>
    </submittedName>
</protein>
<evidence type="ECO:0000313" key="8">
    <source>
        <dbReference type="EMBL" id="KAA8998917.1"/>
    </source>
</evidence>
<evidence type="ECO:0000256" key="7">
    <source>
        <dbReference type="SAM" id="Phobius"/>
    </source>
</evidence>
<feature type="transmembrane region" description="Helical" evidence="7">
    <location>
        <begin position="82"/>
        <end position="102"/>
    </location>
</feature>